<protein>
    <submittedName>
        <fullName evidence="2">Uncharacterized protein</fullName>
    </submittedName>
</protein>
<dbReference type="EMBL" id="JAGMWT010000001">
    <property type="protein sequence ID" value="KAH7138554.1"/>
    <property type="molecule type" value="Genomic_DNA"/>
</dbReference>
<sequence length="139" mass="15383">MEMHFLFVGCIDSLRGALSRFVASLIQSCNAYFVVSASSFALVHGLQRSNRTAFHDPKSLHHVLSHGFLLFFVSFLAISFGGLAAAGAGGFDVLEGVSWWGFSEHFFLDVDVKNSVMLYTVFVLWSGLEAEVFMLYIES</sequence>
<reference evidence="2" key="1">
    <citation type="journal article" date="2021" name="Nat. Commun.">
        <title>Genetic determinants of endophytism in the Arabidopsis root mycobiome.</title>
        <authorList>
            <person name="Mesny F."/>
            <person name="Miyauchi S."/>
            <person name="Thiergart T."/>
            <person name="Pickel B."/>
            <person name="Atanasova L."/>
            <person name="Karlsson M."/>
            <person name="Huettel B."/>
            <person name="Barry K.W."/>
            <person name="Haridas S."/>
            <person name="Chen C."/>
            <person name="Bauer D."/>
            <person name="Andreopoulos W."/>
            <person name="Pangilinan J."/>
            <person name="LaButti K."/>
            <person name="Riley R."/>
            <person name="Lipzen A."/>
            <person name="Clum A."/>
            <person name="Drula E."/>
            <person name="Henrissat B."/>
            <person name="Kohler A."/>
            <person name="Grigoriev I.V."/>
            <person name="Martin F.M."/>
            <person name="Hacquard S."/>
        </authorList>
    </citation>
    <scope>NUCLEOTIDE SEQUENCE</scope>
    <source>
        <strain evidence="2">MPI-CAGE-CH-0243</strain>
    </source>
</reference>
<evidence type="ECO:0000256" key="1">
    <source>
        <dbReference type="SAM" id="Phobius"/>
    </source>
</evidence>
<dbReference type="AlphaFoldDB" id="A0A9P9EK38"/>
<organism evidence="2 3">
    <name type="scientific">Dendryphion nanum</name>
    <dbReference type="NCBI Taxonomy" id="256645"/>
    <lineage>
        <taxon>Eukaryota</taxon>
        <taxon>Fungi</taxon>
        <taxon>Dikarya</taxon>
        <taxon>Ascomycota</taxon>
        <taxon>Pezizomycotina</taxon>
        <taxon>Dothideomycetes</taxon>
        <taxon>Pleosporomycetidae</taxon>
        <taxon>Pleosporales</taxon>
        <taxon>Torulaceae</taxon>
        <taxon>Dendryphion</taxon>
    </lineage>
</organism>
<evidence type="ECO:0000313" key="2">
    <source>
        <dbReference type="EMBL" id="KAH7138554.1"/>
    </source>
</evidence>
<proteinExistence type="predicted"/>
<accession>A0A9P9EK38</accession>
<keyword evidence="1" id="KW-0812">Transmembrane</keyword>
<feature type="transmembrane region" description="Helical" evidence="1">
    <location>
        <begin position="21"/>
        <end position="46"/>
    </location>
</feature>
<feature type="transmembrane region" description="Helical" evidence="1">
    <location>
        <begin position="67"/>
        <end position="91"/>
    </location>
</feature>
<gene>
    <name evidence="2" type="ORF">B0J11DRAFT_19070</name>
</gene>
<name>A0A9P9EK38_9PLEO</name>
<feature type="transmembrane region" description="Helical" evidence="1">
    <location>
        <begin position="116"/>
        <end position="137"/>
    </location>
</feature>
<dbReference type="Proteomes" id="UP000700596">
    <property type="component" value="Unassembled WGS sequence"/>
</dbReference>
<keyword evidence="1" id="KW-1133">Transmembrane helix</keyword>
<comment type="caution">
    <text evidence="2">The sequence shown here is derived from an EMBL/GenBank/DDBJ whole genome shotgun (WGS) entry which is preliminary data.</text>
</comment>
<keyword evidence="1" id="KW-0472">Membrane</keyword>
<keyword evidence="3" id="KW-1185">Reference proteome</keyword>
<evidence type="ECO:0000313" key="3">
    <source>
        <dbReference type="Proteomes" id="UP000700596"/>
    </source>
</evidence>